<evidence type="ECO:0000313" key="1">
    <source>
        <dbReference type="EMBL" id="MDI6452550.1"/>
    </source>
</evidence>
<dbReference type="RefSeq" id="WP_282838966.1">
    <property type="nucleotide sequence ID" value="NZ_JASCXW010000006.1"/>
</dbReference>
<gene>
    <name evidence="1" type="ORF">QJ521_03135</name>
</gene>
<reference evidence="1" key="1">
    <citation type="submission" date="2023-05" db="EMBL/GenBank/DDBJ databases">
        <title>Mariniplasma microaerophilum sp. nov., a novel anaerobic mollicute isolated from terrestrial mud volcano, Taman Peninsula, Russia.</title>
        <authorList>
            <person name="Khomyakova M.A."/>
            <person name="Merkel A.Y."/>
            <person name="Slobodkin A.I."/>
        </authorList>
    </citation>
    <scope>NUCLEOTIDE SEQUENCE</scope>
    <source>
        <strain evidence="1">M4Ah</strain>
    </source>
</reference>
<dbReference type="Gene3D" id="3.40.190.10">
    <property type="entry name" value="Periplasmic binding protein-like II"/>
    <property type="match status" value="1"/>
</dbReference>
<evidence type="ECO:0000313" key="2">
    <source>
        <dbReference type="Proteomes" id="UP001431532"/>
    </source>
</evidence>
<dbReference type="InterPro" id="IPR050490">
    <property type="entry name" value="Bact_solute-bd_prot1"/>
</dbReference>
<dbReference type="Pfam" id="PF13416">
    <property type="entry name" value="SBP_bac_8"/>
    <property type="match status" value="1"/>
</dbReference>
<dbReference type="AlphaFoldDB" id="A0AAW6U3V2"/>
<keyword evidence="2" id="KW-1185">Reference proteome</keyword>
<comment type="caution">
    <text evidence="1">The sequence shown here is derived from an EMBL/GenBank/DDBJ whole genome shotgun (WGS) entry which is preliminary data.</text>
</comment>
<accession>A0AAW6U3V2</accession>
<dbReference type="PANTHER" id="PTHR43649">
    <property type="entry name" value="ARABINOSE-BINDING PROTEIN-RELATED"/>
    <property type="match status" value="1"/>
</dbReference>
<dbReference type="Proteomes" id="UP001431532">
    <property type="component" value="Unassembled WGS sequence"/>
</dbReference>
<proteinExistence type="predicted"/>
<name>A0AAW6U3V2_9MOLU</name>
<sequence>MKKIIVLMMMTFIIFQLAACGRSGKIEVVIGMWPESANTDDIAMFNTWKERFEEDYPEYEIIGESFTYSVEAFYARANSQTLPTVFQTWFTEPQMIVSGGHAKDITDIVTELGWFDKMDPALREYLTFDERLYGIPRDGYGLGIIVNLDVFYDAGLISDIDGDGIYDIIDPNHPEIKYYPQTMQELYDYSETIKANTGVDGLIILNVDKNGGWQYSNYAWAFGASLQVVDANNVVHANLNSDEAVEAMEFLKSFYDNDLVPIGNMNYSEWATRLGNGQIAMAIAGNDVISNVITQGGMNRNSIAFIPIPSGPGGQYTLFGGTPYMFSAYDTDEAVEGAIKFLEYMGRSPETSQVAQSAMREGLQTATRKNMLILPEVRPWVNEEYTTLIDSLNAQYVNVQAFHNFQDFYEMLPDTRRREEPYYTQYMYELLDQVVVNLKNPGFDVRSSLNSKQQAFEAYLREQLG</sequence>
<organism evidence="1 2">
    <name type="scientific">Peloplasma aerotolerans</name>
    <dbReference type="NCBI Taxonomy" id="3044389"/>
    <lineage>
        <taxon>Bacteria</taxon>
        <taxon>Bacillati</taxon>
        <taxon>Mycoplasmatota</taxon>
        <taxon>Mollicutes</taxon>
        <taxon>Acholeplasmatales</taxon>
        <taxon>Acholeplasmataceae</taxon>
        <taxon>Peloplasma</taxon>
    </lineage>
</organism>
<dbReference type="SUPFAM" id="SSF53850">
    <property type="entry name" value="Periplasmic binding protein-like II"/>
    <property type="match status" value="1"/>
</dbReference>
<dbReference type="EMBL" id="JASCXW010000006">
    <property type="protein sequence ID" value="MDI6452550.1"/>
    <property type="molecule type" value="Genomic_DNA"/>
</dbReference>
<dbReference type="InterPro" id="IPR006059">
    <property type="entry name" value="SBP"/>
</dbReference>
<dbReference type="PANTHER" id="PTHR43649:SF16">
    <property type="entry name" value="SUGAR-BINDING LIPOPROTEIN"/>
    <property type="match status" value="1"/>
</dbReference>
<protein>
    <submittedName>
        <fullName evidence="1">ABC transporter substrate-binding protein</fullName>
    </submittedName>
</protein>